<accession>A0A841BQ09</accession>
<dbReference type="Gene3D" id="1.10.260.40">
    <property type="entry name" value="lambda repressor-like DNA-binding domains"/>
    <property type="match status" value="1"/>
</dbReference>
<dbReference type="GO" id="GO:0003677">
    <property type="term" value="F:DNA binding"/>
    <property type="evidence" value="ECO:0007669"/>
    <property type="project" value="InterPro"/>
</dbReference>
<comment type="caution">
    <text evidence="3">The sequence shown here is derived from an EMBL/GenBank/DDBJ whole genome shotgun (WGS) entry which is preliminary data.</text>
</comment>
<dbReference type="EMBL" id="JACHMN010000002">
    <property type="protein sequence ID" value="MBB5871157.1"/>
    <property type="molecule type" value="Genomic_DNA"/>
</dbReference>
<sequence>MTGNASPNGTLYNLRTAAGLSQQDVAERMNDIANRDGRAGQVVTSNAVSRWERGYATPSPLYRRLLAEVFSVTVDELGLHLHREEPKTVRPEPAKYAYAEVEDVDLDPRVVHSQDAWRRTRRAMNAQRPGLTQLAAQVYDSSVRLGRTGLLTAPGWLPDEPVDLADIELTYDAAPPEPAINGTEQESDNVRPRSNLTRHYPRYTQAVRDLDPPRLFESRPCWRMLDLEWTVGKGAMRFGPSTYFAGVDTYEALAHETAFVHLDGDGSIGTKPPVMRDLPFRKLIGSPFDFGRRPLLPSIDTLTIRQGPDGASFILHKRDPRRVAVAGGMLQVIPSGVFQPSSVLPSALNTDFDLWRNTQREYSEELFGNPEHEGSGQPVSYDQEPFLSLDAARAEGRVRALCLGVALDALTLVGEILTVVVFDADVFDDLAHDFVEVNDEGTVINQRVPFTAEGIESIMNSGMIAPAGAGCIELAWQHRESILGM</sequence>
<dbReference type="InterPro" id="IPR010982">
    <property type="entry name" value="Lambda_DNA-bd_dom_sf"/>
</dbReference>
<feature type="region of interest" description="Disordered" evidence="1">
    <location>
        <begin position="176"/>
        <end position="195"/>
    </location>
</feature>
<evidence type="ECO:0000313" key="3">
    <source>
        <dbReference type="EMBL" id="MBB5871157.1"/>
    </source>
</evidence>
<dbReference type="SUPFAM" id="SSF47413">
    <property type="entry name" value="lambda repressor-like DNA-binding domains"/>
    <property type="match status" value="1"/>
</dbReference>
<organism evidence="3 4">
    <name type="scientific">Allocatelliglobosispora scoriae</name>
    <dbReference type="NCBI Taxonomy" id="643052"/>
    <lineage>
        <taxon>Bacteria</taxon>
        <taxon>Bacillati</taxon>
        <taxon>Actinomycetota</taxon>
        <taxon>Actinomycetes</taxon>
        <taxon>Micromonosporales</taxon>
        <taxon>Micromonosporaceae</taxon>
        <taxon>Allocatelliglobosispora</taxon>
    </lineage>
</organism>
<dbReference type="SMART" id="SM00530">
    <property type="entry name" value="HTH_XRE"/>
    <property type="match status" value="1"/>
</dbReference>
<dbReference type="Pfam" id="PF01381">
    <property type="entry name" value="HTH_3"/>
    <property type="match status" value="1"/>
</dbReference>
<proteinExistence type="predicted"/>
<reference evidence="3 4" key="1">
    <citation type="submission" date="2020-08" db="EMBL/GenBank/DDBJ databases">
        <title>Sequencing the genomes of 1000 actinobacteria strains.</title>
        <authorList>
            <person name="Klenk H.-P."/>
        </authorList>
    </citation>
    <scope>NUCLEOTIDE SEQUENCE [LARGE SCALE GENOMIC DNA]</scope>
    <source>
        <strain evidence="3 4">DSM 45362</strain>
    </source>
</reference>
<gene>
    <name evidence="3" type="ORF">F4553_004536</name>
</gene>
<evidence type="ECO:0000256" key="1">
    <source>
        <dbReference type="SAM" id="MobiDB-lite"/>
    </source>
</evidence>
<dbReference type="InterPro" id="IPR001387">
    <property type="entry name" value="Cro/C1-type_HTH"/>
</dbReference>
<name>A0A841BQ09_9ACTN</name>
<dbReference type="PROSITE" id="PS50943">
    <property type="entry name" value="HTH_CROC1"/>
    <property type="match status" value="1"/>
</dbReference>
<dbReference type="CDD" id="cd00093">
    <property type="entry name" value="HTH_XRE"/>
    <property type="match status" value="1"/>
</dbReference>
<keyword evidence="4" id="KW-1185">Reference proteome</keyword>
<evidence type="ECO:0000313" key="4">
    <source>
        <dbReference type="Proteomes" id="UP000587527"/>
    </source>
</evidence>
<feature type="domain" description="HTH cro/C1-type" evidence="2">
    <location>
        <begin position="11"/>
        <end position="77"/>
    </location>
</feature>
<protein>
    <submittedName>
        <fullName evidence="3">Transcriptional regulator with XRE-family HTH domain</fullName>
    </submittedName>
</protein>
<dbReference type="RefSeq" id="WP_184839029.1">
    <property type="nucleotide sequence ID" value="NZ_JACHMN010000002.1"/>
</dbReference>
<dbReference type="Proteomes" id="UP000587527">
    <property type="component" value="Unassembled WGS sequence"/>
</dbReference>
<evidence type="ECO:0000259" key="2">
    <source>
        <dbReference type="PROSITE" id="PS50943"/>
    </source>
</evidence>
<dbReference type="AlphaFoldDB" id="A0A841BQ09"/>